<evidence type="ECO:0000256" key="6">
    <source>
        <dbReference type="ARBA" id="ARBA00022839"/>
    </source>
</evidence>
<evidence type="ECO:0000256" key="3">
    <source>
        <dbReference type="ARBA" id="ARBA00022763"/>
    </source>
</evidence>
<dbReference type="EMBL" id="AP020326">
    <property type="protein sequence ID" value="BBN47141.1"/>
    <property type="molecule type" value="Genomic_DNA"/>
</dbReference>
<evidence type="ECO:0000256" key="7">
    <source>
        <dbReference type="ARBA" id="ARBA00022840"/>
    </source>
</evidence>
<dbReference type="GO" id="GO:0005524">
    <property type="term" value="F:ATP binding"/>
    <property type="evidence" value="ECO:0007669"/>
    <property type="project" value="UniProtKB-KW"/>
</dbReference>
<feature type="domain" description="YprB ribonuclease H-like" evidence="11">
    <location>
        <begin position="315"/>
        <end position="504"/>
    </location>
</feature>
<evidence type="ECO:0000259" key="10">
    <source>
        <dbReference type="Pfam" id="PF13087"/>
    </source>
</evidence>
<evidence type="ECO:0000256" key="2">
    <source>
        <dbReference type="ARBA" id="ARBA00022741"/>
    </source>
</evidence>
<dbReference type="GO" id="GO:0004527">
    <property type="term" value="F:exonuclease activity"/>
    <property type="evidence" value="ECO:0007669"/>
    <property type="project" value="UniProtKB-KW"/>
</dbReference>
<keyword evidence="1" id="KW-0540">Nuclease</keyword>
<dbReference type="InterPro" id="IPR038726">
    <property type="entry name" value="PDDEXK_AddAB-type"/>
</dbReference>
<dbReference type="InterPro" id="IPR041679">
    <property type="entry name" value="DNA2/NAM7-like_C"/>
</dbReference>
<feature type="domain" description="PD-(D/E)XK endonuclease-like" evidence="9">
    <location>
        <begin position="82"/>
        <end position="223"/>
    </location>
</feature>
<sequence>MAEVFVTGDSIVYSASDLAAAARCEFALLRDFDAKLGRGPAVTIEDDLLIRTATLGAEHERRELARLREQFGDAVAVIGRPAYTPAALTAASEATRRAVADRAPVIYQAAMFDGRFLGFADFLVRDGERYQVVDTKLARSEKVTALLQLAAYADALAAGGVPVAPEAELRLGDGTAVRHRVCDLVPVYRSARARLQRLLDEHRAGGAAVRWDDENVTACFRCAVCVEQLRATDDVLLVAGMRVSQRDKLFNAGISTVAELAAHRGPVPELAAGVVAKLSAQAKLQVRERETGVPQVEIVDPQPLALLPEPDPGDLFFDFEGDPLWTADGREWGLEYLFGVLEAGPSGRFRPLWAHNRSEERKALTDFLALVANRRRRRPNMHIYHYAPYEKTALLRLAGRYGVGEDQVDELLRSGTLVDLYPLVRRSIRVGADSFSLKALEPLYMGGRLRAGEVTTAAGSITSYARYCELQADGRADEAVAVLKEIEDYNHYDCRSTQELRNWLMLRAYESGVLPVGAQPVGDGNTVDDRDELAATLWAFTGAAGIDERTPQQTAVALLAAARGYHRREDKPFWWAHFDRLNFPIDEWADNTDVFVAEQASVCVDWQTPARARKPQRRVRLRGELARGELRTEVFALYDPPAPPGMTDNPDRRGAGRATVVEADDPALPTEVVVLERVTSDGKPFHQLPFALTPGPPIPTTALRDSIEATVAAVAAGLPRLPDSAVVDVLLRRAPRTRSGAALPRSADTVADIASALTDLDSSYLAVHGPPGTGKTHTAARVIVRLVAEHRWRVGVVAQSHATVENLLDCVIDAGLDPRRIAKKRYDRQAPRWQEIDGNAYAAFLADTPGCVIGGTAWDFANANRIPPGSLDLLVIDEAGQFCLANTIAVAPAAANLLLLGDPQQLPQVSQGTHPEPVDTSALDWLVDGQRTLPDERGYFLDRSYRMHPAVCAAVSALSYEGRLHSDACTAARRLDGCPPGVRLLSVDHQGNSTESPEEADAIAAAVTGLLGASWTDEHGTRALTASDVLVLAPYNAQVALLRRRLGSAGLDGVRVGTVDKFQGGQAPVVFISMTASSVDVVPRGISFLLNRNRLNVAVSRAQYAAVIVRSPTLTEYLPGTPAGLIELGAFLALTQPDLR</sequence>
<dbReference type="InterPro" id="IPR027417">
    <property type="entry name" value="P-loop_NTPase"/>
</dbReference>
<dbReference type="InterPro" id="IPR047187">
    <property type="entry name" value="SF1_C_Upf1"/>
</dbReference>
<dbReference type="InterPro" id="IPR019993">
    <property type="entry name" value="RecB_nuclease_TM0106_put"/>
</dbReference>
<evidence type="ECO:0000259" key="11">
    <source>
        <dbReference type="Pfam" id="PF13482"/>
    </source>
</evidence>
<dbReference type="Pfam" id="PF12705">
    <property type="entry name" value="PDDEXK_1"/>
    <property type="match status" value="1"/>
</dbReference>
<keyword evidence="6" id="KW-0269">Exonuclease</keyword>
<feature type="domain" description="DNA2/NAM7 helicase-like C-terminal" evidence="10">
    <location>
        <begin position="935"/>
        <end position="1109"/>
    </location>
</feature>
<keyword evidence="5" id="KW-0347">Helicase</keyword>
<evidence type="ECO:0000256" key="8">
    <source>
        <dbReference type="ARBA" id="ARBA00023204"/>
    </source>
</evidence>
<dbReference type="CDD" id="cd17934">
    <property type="entry name" value="DEXXQc_Upf1-like"/>
    <property type="match status" value="1"/>
</dbReference>
<evidence type="ECO:0000256" key="1">
    <source>
        <dbReference type="ARBA" id="ARBA00022722"/>
    </source>
</evidence>
<evidence type="ECO:0000313" key="12">
    <source>
        <dbReference type="EMBL" id="BBN47141.1"/>
    </source>
</evidence>
<keyword evidence="2" id="KW-0547">Nucleotide-binding</keyword>
<dbReference type="SUPFAM" id="SSF52540">
    <property type="entry name" value="P-loop containing nucleoside triphosphate hydrolases"/>
    <property type="match status" value="1"/>
</dbReference>
<reference evidence="12 13" key="1">
    <citation type="submission" date="2019-09" db="EMBL/GenBank/DDBJ databases">
        <title>Complete genome sequence of Mycobacterium avium subsp. hominissuis strain JP-H-1.</title>
        <authorList>
            <person name="Kinoshita Y."/>
            <person name="Niwa H."/>
            <person name="Uchida-Fujii E."/>
            <person name="Nukada T."/>
        </authorList>
    </citation>
    <scope>NUCLEOTIDE SEQUENCE [LARGE SCALE GENOMIC DNA]</scope>
    <source>
        <strain evidence="12 13">JP-H-1</strain>
    </source>
</reference>
<proteinExistence type="predicted"/>
<dbReference type="GO" id="GO:0006281">
    <property type="term" value="P:DNA repair"/>
    <property type="evidence" value="ECO:0007669"/>
    <property type="project" value="UniProtKB-KW"/>
</dbReference>
<evidence type="ECO:0000256" key="4">
    <source>
        <dbReference type="ARBA" id="ARBA00022801"/>
    </source>
</evidence>
<dbReference type="Gene3D" id="3.40.50.300">
    <property type="entry name" value="P-loop containing nucleotide triphosphate hydrolases"/>
    <property type="match status" value="2"/>
</dbReference>
<accession>A0AAI8SLG6</accession>
<evidence type="ECO:0000313" key="13">
    <source>
        <dbReference type="Proteomes" id="UP000327362"/>
    </source>
</evidence>
<evidence type="ECO:0000259" key="9">
    <source>
        <dbReference type="Pfam" id="PF12705"/>
    </source>
</evidence>
<dbReference type="NCBIfam" id="TIGR03491">
    <property type="entry name" value="TM0106 family RecB-like putative nuclease"/>
    <property type="match status" value="1"/>
</dbReference>
<keyword evidence="7" id="KW-0067">ATP-binding</keyword>
<dbReference type="AlphaFoldDB" id="A0AAI8SLG6"/>
<dbReference type="InterPro" id="IPR050534">
    <property type="entry name" value="Coronavir_polyprotein_1ab"/>
</dbReference>
<keyword evidence="4" id="KW-0378">Hydrolase</keyword>
<dbReference type="Pfam" id="PF13087">
    <property type="entry name" value="AAA_12"/>
    <property type="match status" value="1"/>
</dbReference>
<dbReference type="PANTHER" id="PTHR43788:SF8">
    <property type="entry name" value="DNA-BINDING PROTEIN SMUBP-2"/>
    <property type="match status" value="1"/>
</dbReference>
<evidence type="ECO:0008006" key="14">
    <source>
        <dbReference type="Google" id="ProtNLM"/>
    </source>
</evidence>
<dbReference type="PANTHER" id="PTHR43788">
    <property type="entry name" value="DNA2/NAM7 HELICASE FAMILY MEMBER"/>
    <property type="match status" value="1"/>
</dbReference>
<organism evidence="12 13">
    <name type="scientific">Mycobacterium avium subsp. hominissuis</name>
    <dbReference type="NCBI Taxonomy" id="439334"/>
    <lineage>
        <taxon>Bacteria</taxon>
        <taxon>Bacillati</taxon>
        <taxon>Actinomycetota</taxon>
        <taxon>Actinomycetes</taxon>
        <taxon>Mycobacteriales</taxon>
        <taxon>Mycobacteriaceae</taxon>
        <taxon>Mycobacterium</taxon>
        <taxon>Mycobacterium avium complex (MAC)</taxon>
    </lineage>
</organism>
<dbReference type="Pfam" id="PF13482">
    <property type="entry name" value="RNase_H_2"/>
    <property type="match status" value="1"/>
</dbReference>
<name>A0AAI8SLG6_MYCAV</name>
<keyword evidence="8" id="KW-0234">DNA repair</keyword>
<dbReference type="Proteomes" id="UP000327362">
    <property type="component" value="Chromosome"/>
</dbReference>
<keyword evidence="3" id="KW-0227">DNA damage</keyword>
<protein>
    <recommendedName>
        <fullName evidence="14">Nuclease</fullName>
    </recommendedName>
</protein>
<dbReference type="GO" id="GO:0043139">
    <property type="term" value="F:5'-3' DNA helicase activity"/>
    <property type="evidence" value="ECO:0007669"/>
    <property type="project" value="TreeGrafter"/>
</dbReference>
<gene>
    <name evidence="12" type="ORF">JPH1_16160</name>
</gene>
<dbReference type="InterPro" id="IPR038720">
    <property type="entry name" value="YprB_RNase_H-like_dom"/>
</dbReference>
<dbReference type="Pfam" id="PF13604">
    <property type="entry name" value="AAA_30"/>
    <property type="match status" value="1"/>
</dbReference>
<dbReference type="CDD" id="cd18808">
    <property type="entry name" value="SF1_C_Upf1"/>
    <property type="match status" value="1"/>
</dbReference>
<evidence type="ECO:0000256" key="5">
    <source>
        <dbReference type="ARBA" id="ARBA00022806"/>
    </source>
</evidence>